<organism evidence="2 3">
    <name type="scientific">Petrolisthes manimaculis</name>
    <dbReference type="NCBI Taxonomy" id="1843537"/>
    <lineage>
        <taxon>Eukaryota</taxon>
        <taxon>Metazoa</taxon>
        <taxon>Ecdysozoa</taxon>
        <taxon>Arthropoda</taxon>
        <taxon>Crustacea</taxon>
        <taxon>Multicrustacea</taxon>
        <taxon>Malacostraca</taxon>
        <taxon>Eumalacostraca</taxon>
        <taxon>Eucarida</taxon>
        <taxon>Decapoda</taxon>
        <taxon>Pleocyemata</taxon>
        <taxon>Anomura</taxon>
        <taxon>Galatheoidea</taxon>
        <taxon>Porcellanidae</taxon>
        <taxon>Petrolisthes</taxon>
    </lineage>
</organism>
<comment type="caution">
    <text evidence="2">The sequence shown here is derived from an EMBL/GenBank/DDBJ whole genome shotgun (WGS) entry which is preliminary data.</text>
</comment>
<reference evidence="2" key="1">
    <citation type="submission" date="2023-11" db="EMBL/GenBank/DDBJ databases">
        <title>Genome assemblies of two species of porcelain crab, Petrolisthes cinctipes and Petrolisthes manimaculis (Anomura: Porcellanidae).</title>
        <authorList>
            <person name="Angst P."/>
        </authorList>
    </citation>
    <scope>NUCLEOTIDE SEQUENCE</scope>
    <source>
        <strain evidence="2">PB745_02</strain>
        <tissue evidence="2">Gill</tissue>
    </source>
</reference>
<evidence type="ECO:0000313" key="2">
    <source>
        <dbReference type="EMBL" id="KAK4287540.1"/>
    </source>
</evidence>
<keyword evidence="3" id="KW-1185">Reference proteome</keyword>
<feature type="region of interest" description="Disordered" evidence="1">
    <location>
        <begin position="96"/>
        <end position="119"/>
    </location>
</feature>
<proteinExistence type="predicted"/>
<gene>
    <name evidence="2" type="ORF">Pmani_039390</name>
</gene>
<dbReference type="EMBL" id="JAWZYT010006777">
    <property type="protein sequence ID" value="KAK4287540.1"/>
    <property type="molecule type" value="Genomic_DNA"/>
</dbReference>
<dbReference type="AlphaFoldDB" id="A0AAE1TLD9"/>
<name>A0AAE1TLD9_9EUCA</name>
<feature type="region of interest" description="Disordered" evidence="1">
    <location>
        <begin position="135"/>
        <end position="172"/>
    </location>
</feature>
<protein>
    <submittedName>
        <fullName evidence="2">Uncharacterized protein</fullName>
    </submittedName>
</protein>
<evidence type="ECO:0000256" key="1">
    <source>
        <dbReference type="SAM" id="MobiDB-lite"/>
    </source>
</evidence>
<accession>A0AAE1TLD9</accession>
<evidence type="ECO:0000313" key="3">
    <source>
        <dbReference type="Proteomes" id="UP001292094"/>
    </source>
</evidence>
<sequence>MADKELNRCCPLHDNGEENIPFPEDNDNQLDELTRYMAMNLEHMIDAVAEVTIPKLKEAMKKVQQKRVNSNMVNINQIVNLNIINGEYYFDVITNTDHDSPPPIPRPSEPSTLPSLPRVLSDPLTLCSQEDSLRSPSFVTYSPETEKSVARCSPPPRSPQQDISSPPRVGKARSVPRLFNEASHSLIPTYTNPSHISTISGDSVSSCGGHSYSEKTSESTSSTNHREKSQTFKTEGNLSFNIRVRLSQSKYKH</sequence>
<feature type="region of interest" description="Disordered" evidence="1">
    <location>
        <begin position="201"/>
        <end position="236"/>
    </location>
</feature>
<dbReference type="Proteomes" id="UP001292094">
    <property type="component" value="Unassembled WGS sequence"/>
</dbReference>